<evidence type="ECO:0000256" key="4">
    <source>
        <dbReference type="ARBA" id="ARBA00022989"/>
    </source>
</evidence>
<gene>
    <name evidence="10" type="ORF">DESME_13140</name>
</gene>
<feature type="transmembrane region" description="Helical" evidence="8">
    <location>
        <begin position="16"/>
        <end position="36"/>
    </location>
</feature>
<evidence type="ECO:0000256" key="3">
    <source>
        <dbReference type="ARBA" id="ARBA00022692"/>
    </source>
</evidence>
<dbReference type="InterPro" id="IPR001750">
    <property type="entry name" value="ND/Mrp_TM"/>
</dbReference>
<dbReference type="GO" id="GO:0005886">
    <property type="term" value="C:plasma membrane"/>
    <property type="evidence" value="ECO:0007669"/>
    <property type="project" value="UniProtKB-SubCell"/>
</dbReference>
<feature type="transmembrane region" description="Helical" evidence="8">
    <location>
        <begin position="81"/>
        <end position="99"/>
    </location>
</feature>
<dbReference type="STRING" id="871968.DESME_13140"/>
<sequence length="640" mass="71373">MYNLNVKTERAIRRSTFGLTLITALAGLGLLGYNFWGGGEVLRWKPDGLTAFFLVILFLGQGISSLYAWSYMKEYEGKKSLLLFAVSWLAFIGSMFGVLMVKDGFTFLLFWEVMSLFSFFLVMYEHEESQNRRAAYIYLVMTHLGTVFLTSVVLYFYAKTGSFAFASWAAYSPNLSIIEKNLLFLGLFIGLGTKAGLVPFHIWLPYAHPVAPTPVSALMSGVMVKIALYLMLRLIYLTLGPVELWWGGLLLLTGIISAFVGILYASVQQDVKRVLAYSTVENVGILAIALGTAMLSQALGYPQIAQLALFAFFWHVLHHLLFKSSLFMVAGNLIQATHTRSLEKMGGLLRRLPWTGFWAMFGALGLASLPPLGGFWGEWLLFQSLYQTAHQAREGGVKFTLLLVIAALGLVSALALATMVKWFASAFLGQARSPEAKTAEELPKSQTGSLGIAISLTFGAILWPKGVFQLISLPVQSLFASSPERFSSVSVETSNSLVMSGFFASVKIYGLLLLLITGLLYLLTRGQRRRVGATWNCGTPLTPRMQYSSLGITMPLRILFKQLLGSKSKIEKEYSETRYVVRNLSYTGKTRERYEEIIYRPFTHLLLWCAERIRTLQGGSIHFYLGYMLITLVIVLIWSL</sequence>
<evidence type="ECO:0000256" key="1">
    <source>
        <dbReference type="ARBA" id="ARBA00004651"/>
    </source>
</evidence>
<dbReference type="EMBL" id="CP007032">
    <property type="protein sequence ID" value="AHF07862.1"/>
    <property type="molecule type" value="Genomic_DNA"/>
</dbReference>
<evidence type="ECO:0000256" key="6">
    <source>
        <dbReference type="ARBA" id="ARBA00023136"/>
    </source>
</evidence>
<dbReference type="Pfam" id="PF00361">
    <property type="entry name" value="Proton_antipo_M"/>
    <property type="match status" value="1"/>
</dbReference>
<reference evidence="10 11" key="1">
    <citation type="submission" date="2013-12" db="EMBL/GenBank/DDBJ databases">
        <authorList>
            <consortium name="DOE Joint Genome Institute"/>
            <person name="Smidt H."/>
            <person name="Huntemann M."/>
            <person name="Han J."/>
            <person name="Chen A."/>
            <person name="Kyrpides N."/>
            <person name="Mavromatis K."/>
            <person name="Markowitz V."/>
            <person name="Palaniappan K."/>
            <person name="Ivanova N."/>
            <person name="Schaumberg A."/>
            <person name="Pati A."/>
            <person name="Liolios K."/>
            <person name="Nordberg H.P."/>
            <person name="Cantor M.N."/>
            <person name="Hua S.X."/>
            <person name="Woyke T."/>
        </authorList>
    </citation>
    <scope>NUCLEOTIDE SEQUENCE [LARGE SCALE GENOMIC DNA]</scope>
    <source>
        <strain evidence="11">DSM 15288</strain>
    </source>
</reference>
<dbReference type="Proteomes" id="UP000010847">
    <property type="component" value="Chromosome"/>
</dbReference>
<evidence type="ECO:0000256" key="7">
    <source>
        <dbReference type="RuleBase" id="RU000320"/>
    </source>
</evidence>
<feature type="transmembrane region" description="Helical" evidence="8">
    <location>
        <begin position="399"/>
        <end position="424"/>
    </location>
</feature>
<dbReference type="InterPro" id="IPR052175">
    <property type="entry name" value="ComplexI-like_HydComp"/>
</dbReference>
<comment type="subcellular location">
    <subcellularLocation>
        <location evidence="1">Cell membrane</location>
        <topology evidence="1">Multi-pass membrane protein</topology>
    </subcellularLocation>
    <subcellularLocation>
        <location evidence="7">Membrane</location>
        <topology evidence="7">Multi-pass membrane protein</topology>
    </subcellularLocation>
</comment>
<evidence type="ECO:0000256" key="2">
    <source>
        <dbReference type="ARBA" id="ARBA00022475"/>
    </source>
</evidence>
<organism evidence="10 11">
    <name type="scientific">Desulfitobacterium metallireducens DSM 15288</name>
    <dbReference type="NCBI Taxonomy" id="871968"/>
    <lineage>
        <taxon>Bacteria</taxon>
        <taxon>Bacillati</taxon>
        <taxon>Bacillota</taxon>
        <taxon>Clostridia</taxon>
        <taxon>Eubacteriales</taxon>
        <taxon>Desulfitobacteriaceae</taxon>
        <taxon>Desulfitobacterium</taxon>
    </lineage>
</organism>
<feature type="transmembrane region" description="Helical" evidence="8">
    <location>
        <begin position="136"/>
        <end position="158"/>
    </location>
</feature>
<dbReference type="PRINTS" id="PR01437">
    <property type="entry name" value="NUOXDRDTASE4"/>
</dbReference>
<feature type="transmembrane region" description="Helical" evidence="8">
    <location>
        <begin position="274"/>
        <end position="295"/>
    </location>
</feature>
<dbReference type="GO" id="GO:0016491">
    <property type="term" value="F:oxidoreductase activity"/>
    <property type="evidence" value="ECO:0007669"/>
    <property type="project" value="UniProtKB-KW"/>
</dbReference>
<dbReference type="OrthoDB" id="9807568at2"/>
<feature type="domain" description="NADH:quinone oxidoreductase/Mrp antiporter transmembrane" evidence="9">
    <location>
        <begin position="105"/>
        <end position="389"/>
    </location>
</feature>
<dbReference type="InterPro" id="IPR003918">
    <property type="entry name" value="NADH_UbQ_OxRdtase"/>
</dbReference>
<accession>W0EAS8</accession>
<proteinExistence type="predicted"/>
<keyword evidence="6 8" id="KW-0472">Membrane</keyword>
<dbReference type="KEGG" id="dmt:DESME_13140"/>
<feature type="transmembrane region" description="Helical" evidence="8">
    <location>
        <begin position="502"/>
        <end position="523"/>
    </location>
</feature>
<keyword evidence="11" id="KW-1185">Reference proteome</keyword>
<dbReference type="PANTHER" id="PTHR42682">
    <property type="entry name" value="HYDROGENASE-4 COMPONENT F"/>
    <property type="match status" value="1"/>
</dbReference>
<keyword evidence="3 7" id="KW-0812">Transmembrane</keyword>
<feature type="transmembrane region" description="Helical" evidence="8">
    <location>
        <begin position="445"/>
        <end position="463"/>
    </location>
</feature>
<dbReference type="PANTHER" id="PTHR42682:SF3">
    <property type="entry name" value="FORMATE HYDROGENLYASE SUBUNIT 3-RELATED"/>
    <property type="match status" value="1"/>
</dbReference>
<evidence type="ECO:0000313" key="10">
    <source>
        <dbReference type="EMBL" id="AHF07862.1"/>
    </source>
</evidence>
<feature type="transmembrane region" description="Helical" evidence="8">
    <location>
        <begin position="307"/>
        <end position="334"/>
    </location>
</feature>
<dbReference type="GO" id="GO:0042773">
    <property type="term" value="P:ATP synthesis coupled electron transport"/>
    <property type="evidence" value="ECO:0007669"/>
    <property type="project" value="InterPro"/>
</dbReference>
<dbReference type="HOGENOM" id="CLU_007100_8_1_9"/>
<feature type="transmembrane region" description="Helical" evidence="8">
    <location>
        <begin position="621"/>
        <end position="639"/>
    </location>
</feature>
<keyword evidence="2" id="KW-1003">Cell membrane</keyword>
<evidence type="ECO:0000259" key="9">
    <source>
        <dbReference type="Pfam" id="PF00361"/>
    </source>
</evidence>
<evidence type="ECO:0000313" key="11">
    <source>
        <dbReference type="Proteomes" id="UP000010847"/>
    </source>
</evidence>
<evidence type="ECO:0000256" key="8">
    <source>
        <dbReference type="SAM" id="Phobius"/>
    </source>
</evidence>
<protein>
    <submittedName>
        <fullName evidence="10">Oxidoreductase</fullName>
    </submittedName>
</protein>
<feature type="transmembrane region" description="Helical" evidence="8">
    <location>
        <begin position="245"/>
        <end position="267"/>
    </location>
</feature>
<dbReference type="RefSeq" id="WP_006715890.1">
    <property type="nucleotide sequence ID" value="NZ_CP007032.1"/>
</dbReference>
<name>W0EAS8_9FIRM</name>
<dbReference type="GO" id="GO:0008137">
    <property type="term" value="F:NADH dehydrogenase (ubiquinone) activity"/>
    <property type="evidence" value="ECO:0007669"/>
    <property type="project" value="InterPro"/>
</dbReference>
<dbReference type="eggNOG" id="COG0651">
    <property type="taxonomic scope" value="Bacteria"/>
</dbReference>
<feature type="transmembrane region" description="Helical" evidence="8">
    <location>
        <begin position="105"/>
        <end position="124"/>
    </location>
</feature>
<feature type="transmembrane region" description="Helical" evidence="8">
    <location>
        <begin position="182"/>
        <end position="204"/>
    </location>
</feature>
<evidence type="ECO:0000256" key="5">
    <source>
        <dbReference type="ARBA" id="ARBA00023002"/>
    </source>
</evidence>
<keyword evidence="5" id="KW-0560">Oxidoreductase</keyword>
<feature type="transmembrane region" description="Helical" evidence="8">
    <location>
        <begin position="48"/>
        <end position="69"/>
    </location>
</feature>
<feature type="transmembrane region" description="Helical" evidence="8">
    <location>
        <begin position="355"/>
        <end position="379"/>
    </location>
</feature>
<keyword evidence="4 8" id="KW-1133">Transmembrane helix</keyword>
<feature type="transmembrane region" description="Helical" evidence="8">
    <location>
        <begin position="216"/>
        <end position="239"/>
    </location>
</feature>
<dbReference type="AlphaFoldDB" id="W0EAS8"/>